<feature type="signal peptide" evidence="3">
    <location>
        <begin position="1"/>
        <end position="30"/>
    </location>
</feature>
<dbReference type="Proteomes" id="UP000509303">
    <property type="component" value="Chromosome"/>
</dbReference>
<feature type="compositionally biased region" description="Basic and acidic residues" evidence="1">
    <location>
        <begin position="212"/>
        <end position="255"/>
    </location>
</feature>
<feature type="compositionally biased region" description="Low complexity" evidence="1">
    <location>
        <begin position="491"/>
        <end position="509"/>
    </location>
</feature>
<keyword evidence="6" id="KW-1185">Reference proteome</keyword>
<evidence type="ECO:0000256" key="3">
    <source>
        <dbReference type="SAM" id="SignalP"/>
    </source>
</evidence>
<dbReference type="EMBL" id="CP054929">
    <property type="protein sequence ID" value="QKW49594.1"/>
    <property type="molecule type" value="Genomic_DNA"/>
</dbReference>
<keyword evidence="3" id="KW-0732">Signal</keyword>
<dbReference type="AlphaFoldDB" id="A0A7H8N502"/>
<name>A0A7H8N502_9ACTN</name>
<evidence type="ECO:0000313" key="5">
    <source>
        <dbReference type="EMBL" id="QKW49594.1"/>
    </source>
</evidence>
<dbReference type="Pfam" id="PF04213">
    <property type="entry name" value="HtaA"/>
    <property type="match status" value="2"/>
</dbReference>
<feature type="domain" description="Htaa" evidence="4">
    <location>
        <begin position="259"/>
        <end position="410"/>
    </location>
</feature>
<accession>A0A7H8N502</accession>
<keyword evidence="2" id="KW-0472">Membrane</keyword>
<keyword evidence="2" id="KW-0812">Transmembrane</keyword>
<feature type="region of interest" description="Disordered" evidence="1">
    <location>
        <begin position="204"/>
        <end position="255"/>
    </location>
</feature>
<feature type="domain" description="Htaa" evidence="4">
    <location>
        <begin position="38"/>
        <end position="204"/>
    </location>
</feature>
<feature type="chain" id="PRO_5028811788" evidence="3">
    <location>
        <begin position="31"/>
        <end position="509"/>
    </location>
</feature>
<feature type="transmembrane region" description="Helical" evidence="2">
    <location>
        <begin position="465"/>
        <end position="485"/>
    </location>
</feature>
<feature type="region of interest" description="Disordered" evidence="1">
    <location>
        <begin position="419"/>
        <end position="466"/>
    </location>
</feature>
<dbReference type="InterPro" id="IPR007331">
    <property type="entry name" value="Htaa"/>
</dbReference>
<organism evidence="5 6">
    <name type="scientific">Streptomyces buecherae</name>
    <dbReference type="NCBI Taxonomy" id="2763006"/>
    <lineage>
        <taxon>Bacteria</taxon>
        <taxon>Bacillati</taxon>
        <taxon>Actinomycetota</taxon>
        <taxon>Actinomycetes</taxon>
        <taxon>Kitasatosporales</taxon>
        <taxon>Streptomycetaceae</taxon>
        <taxon>Streptomyces</taxon>
    </lineage>
</organism>
<keyword evidence="2" id="KW-1133">Transmembrane helix</keyword>
<dbReference type="RefSeq" id="WP_176161328.1">
    <property type="nucleotide sequence ID" value="NZ_CP054929.1"/>
</dbReference>
<feature type="region of interest" description="Disordered" evidence="1">
    <location>
        <begin position="489"/>
        <end position="509"/>
    </location>
</feature>
<protein>
    <submittedName>
        <fullName evidence="5">HtaA domain-containing protein</fullName>
    </submittedName>
</protein>
<evidence type="ECO:0000313" key="6">
    <source>
        <dbReference type="Proteomes" id="UP000509303"/>
    </source>
</evidence>
<proteinExistence type="predicted"/>
<evidence type="ECO:0000256" key="2">
    <source>
        <dbReference type="SAM" id="Phobius"/>
    </source>
</evidence>
<gene>
    <name evidence="5" type="ORF">HUT08_08520</name>
</gene>
<evidence type="ECO:0000259" key="4">
    <source>
        <dbReference type="Pfam" id="PF04213"/>
    </source>
</evidence>
<evidence type="ECO:0000256" key="1">
    <source>
        <dbReference type="SAM" id="MobiDB-lite"/>
    </source>
</evidence>
<sequence length="509" mass="51614">MLPARPTRAGVLVLLAGLLGALSPVTAAHAADRTVAGGRLDWGLKSSFQRYVTGPIAQGSWSLQQGAATVGESQFRFHSAKGSYDPDSGSFSAAFSGGVHFVGHRKPSGAYELDLRLSRLTVRTSGNGTGTLYADMVSRAKGTGTVTGASQVPLASLDLSRVNMRGGGTAVVLQSIPATLTARGAQAFAGYYTAGTPLDPLNLSADIAPGATDDKGGKPDQDKLADDAKGEDKSDAKNGDEKGGKDGDRAGDGRGIEDAAVDWGVRRTFREYVTGPIAKGRWKLTDGARDGGALFRFPAGKGSYDRRTGALDATFTGRTHFTGARLDLALSGVRVQVADGRGTLAADVTSDGATRRDVPLVTFDAAALKAPTAKDGLVTVAEAPTKLTRQGAEAFGGMYRAGTAMDPLSLAVATDADATLPPLPDLGSEPTATPRPERSATAVAAPADSDGPQAADDSDGPSTPALVTGGAALLAAVAAATVLVVRRRRTAAATATTGPADTDGAPAGG</sequence>
<reference evidence="5 6" key="1">
    <citation type="submission" date="2020-06" db="EMBL/GenBank/DDBJ databases">
        <title>Genome mining for natural products.</title>
        <authorList>
            <person name="Zhang B."/>
            <person name="Shi J."/>
            <person name="Ge H."/>
        </authorList>
    </citation>
    <scope>NUCLEOTIDE SEQUENCE [LARGE SCALE GENOMIC DNA]</scope>
    <source>
        <strain evidence="5 6">NA00687</strain>
    </source>
</reference>